<evidence type="ECO:0000256" key="8">
    <source>
        <dbReference type="ARBA" id="ARBA00023146"/>
    </source>
</evidence>
<dbReference type="InterPro" id="IPR006195">
    <property type="entry name" value="aa-tRNA-synth_II"/>
</dbReference>
<dbReference type="Pfam" id="PF04073">
    <property type="entry name" value="tRNA_edit"/>
    <property type="match status" value="1"/>
</dbReference>
<comment type="subcellular location">
    <subcellularLocation>
        <location evidence="1 10">Cytoplasm</location>
    </subcellularLocation>
</comment>
<dbReference type="SUPFAM" id="SSF52954">
    <property type="entry name" value="Class II aaRS ABD-related"/>
    <property type="match status" value="1"/>
</dbReference>
<name>A0ABM9NNW5_9GAMM</name>
<dbReference type="InterPro" id="IPR023717">
    <property type="entry name" value="Pro-tRNA-Synthase_IIa_type1"/>
</dbReference>
<comment type="function">
    <text evidence="10">Catalyzes the attachment of proline to tRNA(Pro) in a two-step reaction: proline is first activated by ATP to form Pro-AMP and then transferred to the acceptor end of tRNA(Pro). As ProRS can inadvertently accommodate and process non-cognate amino acids such as alanine and cysteine, to avoid such errors it has two additional distinct editing activities against alanine. One activity is designated as 'pretransfer' editing and involves the tRNA(Pro)-independent hydrolysis of activated Ala-AMP. The other activity is designated 'posttransfer' editing and involves deacylation of mischarged Ala-tRNA(Pro). The misacylated Cys-tRNA(Pro) is not edited by ProRS.</text>
</comment>
<evidence type="ECO:0000256" key="3">
    <source>
        <dbReference type="ARBA" id="ARBA00022490"/>
    </source>
</evidence>
<dbReference type="Gene3D" id="3.30.930.10">
    <property type="entry name" value="Bira Bifunctional Protein, Domain 2"/>
    <property type="match status" value="2"/>
</dbReference>
<evidence type="ECO:0000313" key="12">
    <source>
        <dbReference type="EMBL" id="CAL1329163.1"/>
    </source>
</evidence>
<dbReference type="CDD" id="cd04334">
    <property type="entry name" value="ProRS-INS"/>
    <property type="match status" value="1"/>
</dbReference>
<evidence type="ECO:0000256" key="2">
    <source>
        <dbReference type="ARBA" id="ARBA00011738"/>
    </source>
</evidence>
<dbReference type="InterPro" id="IPR007214">
    <property type="entry name" value="YbaK/aa-tRNA-synth-assoc-dom"/>
</dbReference>
<dbReference type="Pfam" id="PF03129">
    <property type="entry name" value="HGTP_anticodon"/>
    <property type="match status" value="1"/>
</dbReference>
<dbReference type="SUPFAM" id="SSF55826">
    <property type="entry name" value="YbaK/ProRS associated domain"/>
    <property type="match status" value="1"/>
</dbReference>
<proteinExistence type="inferred from homology"/>
<dbReference type="InterPro" id="IPR002314">
    <property type="entry name" value="aa-tRNA-synt_IIb"/>
</dbReference>
<dbReference type="RefSeq" id="WP_341765211.1">
    <property type="nucleotide sequence ID" value="NZ_OZ034688.1"/>
</dbReference>
<keyword evidence="8 10" id="KW-0030">Aminoacyl-tRNA synthetase</keyword>
<dbReference type="EMBL" id="OZ034688">
    <property type="protein sequence ID" value="CAL1329163.1"/>
    <property type="molecule type" value="Genomic_DNA"/>
</dbReference>
<comment type="domain">
    <text evidence="10">Consists of three domains: the N-terminal catalytic domain, the editing domain and the C-terminal anticodon-binding domain.</text>
</comment>
<evidence type="ECO:0000256" key="6">
    <source>
        <dbReference type="ARBA" id="ARBA00022840"/>
    </source>
</evidence>
<dbReference type="Gene3D" id="3.90.960.10">
    <property type="entry name" value="YbaK/aminoacyl-tRNA synthetase-associated domain"/>
    <property type="match status" value="1"/>
</dbReference>
<dbReference type="InterPro" id="IPR036621">
    <property type="entry name" value="Anticodon-bd_dom_sf"/>
</dbReference>
<dbReference type="SUPFAM" id="SSF55681">
    <property type="entry name" value="Class II aaRS and biotin synthetases"/>
    <property type="match status" value="1"/>
</dbReference>
<evidence type="ECO:0000313" key="13">
    <source>
        <dbReference type="Proteomes" id="UP001497533"/>
    </source>
</evidence>
<dbReference type="Gene3D" id="3.40.50.800">
    <property type="entry name" value="Anticodon-binding domain"/>
    <property type="match status" value="1"/>
</dbReference>
<accession>A0ABM9NNW5</accession>
<comment type="catalytic activity">
    <reaction evidence="9 10">
        <text>tRNA(Pro) + L-proline + ATP = L-prolyl-tRNA(Pro) + AMP + diphosphate</text>
        <dbReference type="Rhea" id="RHEA:14305"/>
        <dbReference type="Rhea" id="RHEA-COMP:9700"/>
        <dbReference type="Rhea" id="RHEA-COMP:9702"/>
        <dbReference type="ChEBI" id="CHEBI:30616"/>
        <dbReference type="ChEBI" id="CHEBI:33019"/>
        <dbReference type="ChEBI" id="CHEBI:60039"/>
        <dbReference type="ChEBI" id="CHEBI:78442"/>
        <dbReference type="ChEBI" id="CHEBI:78532"/>
        <dbReference type="ChEBI" id="CHEBI:456215"/>
        <dbReference type="EC" id="6.1.1.15"/>
    </reaction>
</comment>
<dbReference type="NCBIfam" id="TIGR00409">
    <property type="entry name" value="proS_fam_II"/>
    <property type="match status" value="1"/>
</dbReference>
<keyword evidence="4 10" id="KW-0436">Ligase</keyword>
<comment type="similarity">
    <text evidence="10">Belongs to the class-II aminoacyl-tRNA synthetase family. ProS type 1 subfamily.</text>
</comment>
<dbReference type="InterPro" id="IPR044140">
    <property type="entry name" value="ProRS_anticodon_short"/>
</dbReference>
<keyword evidence="5 10" id="KW-0547">Nucleotide-binding</keyword>
<dbReference type="InterPro" id="IPR036754">
    <property type="entry name" value="YbaK/aa-tRNA-synt-asso_dom_sf"/>
</dbReference>
<dbReference type="HAMAP" id="MF_01569">
    <property type="entry name" value="Pro_tRNA_synth_type1"/>
    <property type="match status" value="1"/>
</dbReference>
<dbReference type="GO" id="GO:0004827">
    <property type="term" value="F:proline-tRNA ligase activity"/>
    <property type="evidence" value="ECO:0007669"/>
    <property type="project" value="UniProtKB-EC"/>
</dbReference>
<evidence type="ECO:0000256" key="1">
    <source>
        <dbReference type="ARBA" id="ARBA00004496"/>
    </source>
</evidence>
<sequence>MRASKYLFLTLKKTSNDSENIIYELMLRAGMIYKISSGIYSWLPTGLRVLHKIKNIIREEMNNIGAIELSLPIVQPIKLWEKSGRSEQYGFDLFRLFDRRKRSFILGPTHEEVISDLISNFITSYKQLPIILFQIQTKFRDETRPRFGVVRAREFLMKDAYSFHFDQESLKKTYNIMYNVYSRIFTRIGLKFYVVKADTGSMGGNCSHEFQVLSKNGEDNIVFSNKSNFAANLEFAESVKLSLKPNKPKEKMCLIDIKSTSDLINKFNFSIKKIIKTLIVHGSKKSSHSLIALLIRGDHDVNVLKLEKHPLISKPLKFATKKEIETILNIKPEFLGPINISVPIIADYSVALMSDFIIGSNIEGKYYIGVNWVRDIHLPSTYDLRNVSEGDPSPDGKGILQIKRGIEIAHIFQLGTKYSESMKIFVHDKKGINKFITMGCYGIGITRIIAAIIEQSYDEHGIIFPDIIAPFQVAILPVNMNLHFGIKKIVETLYIELKQSGIDVILDDRDERIGVMFADVELIGVPHIIIVGNNNLKINKVEYKFRPDKNKVLIDLNNIVNFLKEKILN</sequence>
<dbReference type="PRINTS" id="PR01046">
    <property type="entry name" value="TRNASYNTHPRO"/>
</dbReference>
<keyword evidence="7 10" id="KW-0648">Protein biosynthesis</keyword>
<protein>
    <recommendedName>
        <fullName evidence="10">Proline--tRNA ligase</fullName>
        <ecNumber evidence="10">6.1.1.15</ecNumber>
    </recommendedName>
    <alternativeName>
        <fullName evidence="10">Prolyl-tRNA synthetase</fullName>
        <shortName evidence="10">ProRS</shortName>
    </alternativeName>
</protein>
<evidence type="ECO:0000256" key="4">
    <source>
        <dbReference type="ARBA" id="ARBA00022598"/>
    </source>
</evidence>
<dbReference type="CDD" id="cd00779">
    <property type="entry name" value="ProRS_core_prok"/>
    <property type="match status" value="1"/>
</dbReference>
<keyword evidence="6 10" id="KW-0067">ATP-binding</keyword>
<dbReference type="NCBIfam" id="NF006625">
    <property type="entry name" value="PRK09194.1"/>
    <property type="match status" value="1"/>
</dbReference>
<dbReference type="Proteomes" id="UP001497533">
    <property type="component" value="Chromosome"/>
</dbReference>
<gene>
    <name evidence="10 12" type="primary">proS</name>
    <name evidence="12" type="ORF">PRHACTZTBTEA_238</name>
</gene>
<dbReference type="PANTHER" id="PTHR42753">
    <property type="entry name" value="MITOCHONDRIAL RIBOSOME PROTEIN L39/PROLYL-TRNA LIGASE FAMILY MEMBER"/>
    <property type="match status" value="1"/>
</dbReference>
<reference evidence="12" key="1">
    <citation type="submission" date="2024-04" db="EMBL/GenBank/DDBJ databases">
        <authorList>
            <person name="Manzano-Marin A."/>
            <person name="Manzano-Marin A."/>
            <person name="Alejandro Manzano Marin A."/>
        </authorList>
    </citation>
    <scope>NUCLEOTIDE SEQUENCE [LARGE SCALE GENOMIC DNA]</scope>
    <source>
        <strain evidence="12">TABTEA</strain>
    </source>
</reference>
<dbReference type="InterPro" id="IPR004154">
    <property type="entry name" value="Anticodon-bd"/>
</dbReference>
<dbReference type="PANTHER" id="PTHR42753:SF2">
    <property type="entry name" value="PROLINE--TRNA LIGASE"/>
    <property type="match status" value="1"/>
</dbReference>
<evidence type="ECO:0000256" key="7">
    <source>
        <dbReference type="ARBA" id="ARBA00022917"/>
    </source>
</evidence>
<evidence type="ECO:0000256" key="9">
    <source>
        <dbReference type="ARBA" id="ARBA00047671"/>
    </source>
</evidence>
<dbReference type="EC" id="6.1.1.15" evidence="10"/>
<organism evidence="12 13">
    <name type="scientific">Candidatus Providencia siddallii</name>
    <dbReference type="NCBI Taxonomy" id="1715285"/>
    <lineage>
        <taxon>Bacteria</taxon>
        <taxon>Pseudomonadati</taxon>
        <taxon>Pseudomonadota</taxon>
        <taxon>Gammaproteobacteria</taxon>
        <taxon>Enterobacterales</taxon>
        <taxon>Morganellaceae</taxon>
        <taxon>Providencia</taxon>
    </lineage>
</organism>
<evidence type="ECO:0000256" key="10">
    <source>
        <dbReference type="HAMAP-Rule" id="MF_01569"/>
    </source>
</evidence>
<dbReference type="InterPro" id="IPR033730">
    <property type="entry name" value="ProRS_core_prok"/>
</dbReference>
<dbReference type="InterPro" id="IPR045864">
    <property type="entry name" value="aa-tRNA-synth_II/BPL/LPL"/>
</dbReference>
<dbReference type="InterPro" id="IPR002316">
    <property type="entry name" value="Pro-tRNA-ligase_IIa"/>
</dbReference>
<dbReference type="CDD" id="cd00861">
    <property type="entry name" value="ProRS_anticodon_short"/>
    <property type="match status" value="1"/>
</dbReference>
<feature type="domain" description="Aminoacyl-transfer RNA synthetases class-II family profile" evidence="11">
    <location>
        <begin position="38"/>
        <end position="465"/>
    </location>
</feature>
<dbReference type="InterPro" id="IPR004500">
    <property type="entry name" value="Pro-tRNA-synth_IIa_bac-type"/>
</dbReference>
<evidence type="ECO:0000259" key="11">
    <source>
        <dbReference type="PROSITE" id="PS50862"/>
    </source>
</evidence>
<evidence type="ECO:0000256" key="5">
    <source>
        <dbReference type="ARBA" id="ARBA00022741"/>
    </source>
</evidence>
<dbReference type="InterPro" id="IPR050062">
    <property type="entry name" value="Pro-tRNA_synthetase"/>
</dbReference>
<keyword evidence="3 10" id="KW-0963">Cytoplasm</keyword>
<comment type="subunit">
    <text evidence="2 10">Homodimer.</text>
</comment>
<keyword evidence="13" id="KW-1185">Reference proteome</keyword>
<dbReference type="PROSITE" id="PS50862">
    <property type="entry name" value="AA_TRNA_LIGASE_II"/>
    <property type="match status" value="1"/>
</dbReference>
<dbReference type="Pfam" id="PF00587">
    <property type="entry name" value="tRNA-synt_2b"/>
    <property type="match status" value="1"/>
</dbReference>